<dbReference type="AlphaFoldDB" id="A0A319CLA4"/>
<gene>
    <name evidence="4" type="ORF">BO82DRAFT_428761</name>
</gene>
<feature type="signal peptide" evidence="3">
    <location>
        <begin position="1"/>
        <end position="21"/>
    </location>
</feature>
<dbReference type="EMBL" id="KZ821677">
    <property type="protein sequence ID" value="PYH86325.1"/>
    <property type="molecule type" value="Genomic_DNA"/>
</dbReference>
<keyword evidence="2" id="KW-0472">Membrane</keyword>
<reference evidence="4 5" key="1">
    <citation type="submission" date="2016-12" db="EMBL/GenBank/DDBJ databases">
        <title>The genomes of Aspergillus section Nigri reveals drivers in fungal speciation.</title>
        <authorList>
            <consortium name="DOE Joint Genome Institute"/>
            <person name="Vesth T.C."/>
            <person name="Nybo J."/>
            <person name="Theobald S."/>
            <person name="Brandl J."/>
            <person name="Frisvad J.C."/>
            <person name="Nielsen K.F."/>
            <person name="Lyhne E.K."/>
            <person name="Kogle M.E."/>
            <person name="Kuo A."/>
            <person name="Riley R."/>
            <person name="Clum A."/>
            <person name="Nolan M."/>
            <person name="Lipzen A."/>
            <person name="Salamov A."/>
            <person name="Henrissat B."/>
            <person name="Wiebenga A."/>
            <person name="De Vries R.P."/>
            <person name="Grigoriev I.V."/>
            <person name="Mortensen U.H."/>
            <person name="Andersen M.R."/>
            <person name="Baker S.E."/>
        </authorList>
    </citation>
    <scope>NUCLEOTIDE SEQUENCE [LARGE SCALE GENOMIC DNA]</scope>
    <source>
        <strain evidence="4 5">CBS 121591</strain>
    </source>
</reference>
<organism evidence="4 5">
    <name type="scientific">Aspergillus uvarum CBS 121591</name>
    <dbReference type="NCBI Taxonomy" id="1448315"/>
    <lineage>
        <taxon>Eukaryota</taxon>
        <taxon>Fungi</taxon>
        <taxon>Dikarya</taxon>
        <taxon>Ascomycota</taxon>
        <taxon>Pezizomycotina</taxon>
        <taxon>Eurotiomycetes</taxon>
        <taxon>Eurotiomycetidae</taxon>
        <taxon>Eurotiales</taxon>
        <taxon>Aspergillaceae</taxon>
        <taxon>Aspergillus</taxon>
        <taxon>Aspergillus subgen. Circumdati</taxon>
    </lineage>
</organism>
<protein>
    <recommendedName>
        <fullName evidence="6">Mid2 domain-containing protein</fullName>
    </recommendedName>
</protein>
<dbReference type="VEuPathDB" id="FungiDB:BO82DRAFT_428761"/>
<dbReference type="OrthoDB" id="4500390at2759"/>
<evidence type="ECO:0008006" key="6">
    <source>
        <dbReference type="Google" id="ProtNLM"/>
    </source>
</evidence>
<evidence type="ECO:0000256" key="3">
    <source>
        <dbReference type="SAM" id="SignalP"/>
    </source>
</evidence>
<feature type="chain" id="PRO_5016263035" description="Mid2 domain-containing protein" evidence="3">
    <location>
        <begin position="22"/>
        <end position="270"/>
    </location>
</feature>
<keyword evidence="5" id="KW-1185">Reference proteome</keyword>
<dbReference type="RefSeq" id="XP_025496525.1">
    <property type="nucleotide sequence ID" value="XM_025640471.1"/>
</dbReference>
<feature type="region of interest" description="Disordered" evidence="1">
    <location>
        <begin position="217"/>
        <end position="241"/>
    </location>
</feature>
<dbReference type="STRING" id="1448315.A0A319CLA4"/>
<keyword evidence="2" id="KW-0812">Transmembrane</keyword>
<proteinExistence type="predicted"/>
<evidence type="ECO:0000313" key="5">
    <source>
        <dbReference type="Proteomes" id="UP000248340"/>
    </source>
</evidence>
<dbReference type="GeneID" id="37143213"/>
<keyword evidence="3" id="KW-0732">Signal</keyword>
<keyword evidence="2" id="KW-1133">Transmembrane helix</keyword>
<dbReference type="Proteomes" id="UP000248340">
    <property type="component" value="Unassembled WGS sequence"/>
</dbReference>
<name>A0A319CLA4_9EURO</name>
<evidence type="ECO:0000256" key="1">
    <source>
        <dbReference type="SAM" id="MobiDB-lite"/>
    </source>
</evidence>
<evidence type="ECO:0000256" key="2">
    <source>
        <dbReference type="SAM" id="Phobius"/>
    </source>
</evidence>
<feature type="transmembrane region" description="Helical" evidence="2">
    <location>
        <begin position="188"/>
        <end position="209"/>
    </location>
</feature>
<feature type="region of interest" description="Disordered" evidence="1">
    <location>
        <begin position="146"/>
        <end position="180"/>
    </location>
</feature>
<sequence length="270" mass="28387">MAIWSSILLLTLASEIFRVTAFEVTYPHKDDIVSIYDGLTTTWTYNSTDPIKEPMEIAFFQISHLEEGIDYTVDGVNITAGIYTLQKSFTMADGWYLRYTFGDKMYLSGRFQLTLGQPSNASASTTSSTVGGVTITKSTLSMISTSTGDGSTMQTTATSSSAGSVTSNTAGPTTDPGVSGGLSTGSKAGIGVGCAAAVIIGVAGLYLLYRVKKKRGESADETPVSARVAETSELDGGSGARRKYELEGSQGVVKAHELPAQAEISHELPG</sequence>
<evidence type="ECO:0000313" key="4">
    <source>
        <dbReference type="EMBL" id="PYH86325.1"/>
    </source>
</evidence>
<accession>A0A319CLA4</accession>
<feature type="compositionally biased region" description="Low complexity" evidence="1">
    <location>
        <begin position="150"/>
        <end position="171"/>
    </location>
</feature>